<dbReference type="InterPro" id="IPR044946">
    <property type="entry name" value="Restrct_endonuc_typeI_TRD_sf"/>
</dbReference>
<name>F3PUZ5_9BACE</name>
<dbReference type="eggNOG" id="COG0732">
    <property type="taxonomic scope" value="Bacteria"/>
</dbReference>
<evidence type="ECO:0000256" key="3">
    <source>
        <dbReference type="ARBA" id="ARBA00023125"/>
    </source>
</evidence>
<sequence length="467" mass="54068">MEKIMFGEIFSFVPAPKIKAEKGRNRGKYPLYTTGQQFPQRTDQSMFNGPALIISKTVPVSIYYCNGSFSATNDFMIAKANRNCFTQVDPQYVYFYLLGNLSLLEHEEKKSFSRQSIQKIEIPLNSLETQERIIGTLHKIETLIQKRGTNLLLVSKLKKVMFLNFFGDPVLDKGKFLFSTPFHNLVTIHGGGNYQTQNVPRESKEQLAQLTQTAITRREFDPVQNKRFLHKQFVKDSHYIQKGDVLFSRKNSLKLIGSAAYVYDDIANLTIPDTIFRICCNPKKISGVYLTYLLNDENFNKQLRSYFGGTLPTMSSITTKKLKQFIIPCPDLALQHKFEKNILFLRQMEDRMTKQLSRLRQFISIASNDLFSGKEIIHIKPDLNALLARIDPENGNYDYSAFKDVPLVNELIRKISREEEEFPDIDMYNRAQKVLFALLKEGFVMQEYDPKKNKMNLHINETTETYN</sequence>
<evidence type="ECO:0000313" key="5">
    <source>
        <dbReference type="EMBL" id="EGF55875.1"/>
    </source>
</evidence>
<evidence type="ECO:0000313" key="6">
    <source>
        <dbReference type="Proteomes" id="UP000003416"/>
    </source>
</evidence>
<dbReference type="Gene3D" id="3.90.220.20">
    <property type="entry name" value="DNA methylase specificity domains"/>
    <property type="match status" value="2"/>
</dbReference>
<dbReference type="EMBL" id="AFBN01000049">
    <property type="protein sequence ID" value="EGF55875.1"/>
    <property type="molecule type" value="Genomic_DNA"/>
</dbReference>
<dbReference type="STRING" id="763034.HMPREF9446_02569"/>
<dbReference type="Proteomes" id="UP000003416">
    <property type="component" value="Unassembled WGS sequence"/>
</dbReference>
<evidence type="ECO:0000259" key="4">
    <source>
        <dbReference type="Pfam" id="PF01420"/>
    </source>
</evidence>
<feature type="domain" description="Type I restriction modification DNA specificity" evidence="4">
    <location>
        <begin position="4"/>
        <end position="144"/>
    </location>
</feature>
<organism evidence="5 6">
    <name type="scientific">Bacteroides fluxus YIT 12057</name>
    <dbReference type="NCBI Taxonomy" id="763034"/>
    <lineage>
        <taxon>Bacteria</taxon>
        <taxon>Pseudomonadati</taxon>
        <taxon>Bacteroidota</taxon>
        <taxon>Bacteroidia</taxon>
        <taxon>Bacteroidales</taxon>
        <taxon>Bacteroidaceae</taxon>
        <taxon>Bacteroides</taxon>
    </lineage>
</organism>
<dbReference type="GO" id="GO:0003677">
    <property type="term" value="F:DNA binding"/>
    <property type="evidence" value="ECO:0007669"/>
    <property type="project" value="UniProtKB-KW"/>
</dbReference>
<keyword evidence="2" id="KW-0680">Restriction system</keyword>
<dbReference type="InterPro" id="IPR000055">
    <property type="entry name" value="Restrct_endonuc_typeI_TRD"/>
</dbReference>
<proteinExistence type="inferred from homology"/>
<dbReference type="Pfam" id="PF01420">
    <property type="entry name" value="Methylase_S"/>
    <property type="match status" value="1"/>
</dbReference>
<dbReference type="PANTHER" id="PTHR30408">
    <property type="entry name" value="TYPE-1 RESTRICTION ENZYME ECOKI SPECIFICITY PROTEIN"/>
    <property type="match status" value="1"/>
</dbReference>
<comment type="similarity">
    <text evidence="1">Belongs to the type-I restriction system S methylase family.</text>
</comment>
<dbReference type="InterPro" id="IPR052021">
    <property type="entry name" value="Type-I_RS_S_subunit"/>
</dbReference>
<dbReference type="PANTHER" id="PTHR30408:SF12">
    <property type="entry name" value="TYPE I RESTRICTION ENZYME MJAVIII SPECIFICITY SUBUNIT"/>
    <property type="match status" value="1"/>
</dbReference>
<dbReference type="HOGENOM" id="CLU_021095_10_1_10"/>
<protein>
    <submittedName>
        <fullName evidence="5">Conserved domain protein</fullName>
    </submittedName>
</protein>
<reference evidence="5 6" key="1">
    <citation type="submission" date="2011-02" db="EMBL/GenBank/DDBJ databases">
        <authorList>
            <person name="Weinstock G."/>
            <person name="Sodergren E."/>
            <person name="Clifton S."/>
            <person name="Fulton L."/>
            <person name="Fulton B."/>
            <person name="Courtney L."/>
            <person name="Fronick C."/>
            <person name="Harrison M."/>
            <person name="Strong C."/>
            <person name="Farmer C."/>
            <person name="Delahaunty K."/>
            <person name="Markovic C."/>
            <person name="Hall O."/>
            <person name="Minx P."/>
            <person name="Tomlinson C."/>
            <person name="Mitreva M."/>
            <person name="Hou S."/>
            <person name="Chen J."/>
            <person name="Wollam A."/>
            <person name="Pepin K.H."/>
            <person name="Johnson M."/>
            <person name="Bhonagiri V."/>
            <person name="Zhang X."/>
            <person name="Suruliraj S."/>
            <person name="Warren W."/>
            <person name="Chinwalla A."/>
            <person name="Mardis E.R."/>
            <person name="Wilson R.K."/>
        </authorList>
    </citation>
    <scope>NUCLEOTIDE SEQUENCE [LARGE SCALE GENOMIC DNA]</scope>
    <source>
        <strain evidence="5 6">YIT 12057</strain>
    </source>
</reference>
<keyword evidence="3" id="KW-0238">DNA-binding</keyword>
<keyword evidence="6" id="KW-1185">Reference proteome</keyword>
<gene>
    <name evidence="5" type="ORF">HMPREF9446_02569</name>
</gene>
<accession>F3PUZ5</accession>
<evidence type="ECO:0000256" key="1">
    <source>
        <dbReference type="ARBA" id="ARBA00010923"/>
    </source>
</evidence>
<dbReference type="GO" id="GO:0009307">
    <property type="term" value="P:DNA restriction-modification system"/>
    <property type="evidence" value="ECO:0007669"/>
    <property type="project" value="UniProtKB-KW"/>
</dbReference>
<dbReference type="SUPFAM" id="SSF116734">
    <property type="entry name" value="DNA methylase specificity domain"/>
    <property type="match status" value="2"/>
</dbReference>
<dbReference type="AlphaFoldDB" id="F3PUZ5"/>
<comment type="caution">
    <text evidence="5">The sequence shown here is derived from an EMBL/GenBank/DDBJ whole genome shotgun (WGS) entry which is preliminary data.</text>
</comment>
<evidence type="ECO:0000256" key="2">
    <source>
        <dbReference type="ARBA" id="ARBA00022747"/>
    </source>
</evidence>